<evidence type="ECO:0000313" key="4">
    <source>
        <dbReference type="Proteomes" id="UP000324832"/>
    </source>
</evidence>
<feature type="compositionally biased region" description="Polar residues" evidence="2">
    <location>
        <begin position="90"/>
        <end position="102"/>
    </location>
</feature>
<dbReference type="EMBL" id="FZQP02000260">
    <property type="protein sequence ID" value="VVC88215.1"/>
    <property type="molecule type" value="Genomic_DNA"/>
</dbReference>
<keyword evidence="1" id="KW-0175">Coiled coil</keyword>
<gene>
    <name evidence="3" type="ORF">LSINAPIS_LOCUS1641</name>
</gene>
<keyword evidence="4" id="KW-1185">Reference proteome</keyword>
<name>A0A5E4PSY2_9NEOP</name>
<dbReference type="AlphaFoldDB" id="A0A5E4PSY2"/>
<evidence type="ECO:0000256" key="2">
    <source>
        <dbReference type="SAM" id="MobiDB-lite"/>
    </source>
</evidence>
<protein>
    <submittedName>
        <fullName evidence="3">Uncharacterized protein</fullName>
    </submittedName>
</protein>
<sequence length="321" mass="35977">MLPNRYVSGQSSSSRKSRYDGKPSMLPKPSDGRRPSNTGRSSSSQDPNRGTFGGRLSRDTSGSKTSLNRRSRSHTAEGRYTVAAPIYMSTPRNTSRITTTPVRTPGQEVRNWTLCLERAQACVTIKDQRPISNLAWQRSECARVSEALTARGGSGTIIRPLTIARFVEIALALIAYLIDLVAYVESPVCEDSLYTKKDDVSLLRRDYLYKCWLRFQDSDCQFDDLYQEYQQNVKNLFGDVDGSYSKLQTVIIGLEAQVEDGQAIQADEQRTAKKCDALVAQLRGVRTTRRQLATEREQLADLQQRLADGLQALAADHERAR</sequence>
<feature type="compositionally biased region" description="Polar residues" evidence="2">
    <location>
        <begin position="35"/>
        <end position="48"/>
    </location>
</feature>
<accession>A0A5E4PSY2</accession>
<reference evidence="3 4" key="1">
    <citation type="submission" date="2017-07" db="EMBL/GenBank/DDBJ databases">
        <authorList>
            <person name="Talla V."/>
            <person name="Backstrom N."/>
        </authorList>
    </citation>
    <scope>NUCLEOTIDE SEQUENCE [LARGE SCALE GENOMIC DNA]</scope>
</reference>
<dbReference type="Proteomes" id="UP000324832">
    <property type="component" value="Unassembled WGS sequence"/>
</dbReference>
<evidence type="ECO:0000256" key="1">
    <source>
        <dbReference type="SAM" id="Coils"/>
    </source>
</evidence>
<evidence type="ECO:0000313" key="3">
    <source>
        <dbReference type="EMBL" id="VVC88215.1"/>
    </source>
</evidence>
<feature type="region of interest" description="Disordered" evidence="2">
    <location>
        <begin position="1"/>
        <end position="104"/>
    </location>
</feature>
<feature type="coiled-coil region" evidence="1">
    <location>
        <begin position="285"/>
        <end position="312"/>
    </location>
</feature>
<proteinExistence type="predicted"/>
<organism evidence="3 4">
    <name type="scientific">Leptidea sinapis</name>
    <dbReference type="NCBI Taxonomy" id="189913"/>
    <lineage>
        <taxon>Eukaryota</taxon>
        <taxon>Metazoa</taxon>
        <taxon>Ecdysozoa</taxon>
        <taxon>Arthropoda</taxon>
        <taxon>Hexapoda</taxon>
        <taxon>Insecta</taxon>
        <taxon>Pterygota</taxon>
        <taxon>Neoptera</taxon>
        <taxon>Endopterygota</taxon>
        <taxon>Lepidoptera</taxon>
        <taxon>Glossata</taxon>
        <taxon>Ditrysia</taxon>
        <taxon>Papilionoidea</taxon>
        <taxon>Pieridae</taxon>
        <taxon>Dismorphiinae</taxon>
        <taxon>Leptidea</taxon>
    </lineage>
</organism>